<keyword evidence="2" id="KW-0539">Nucleus</keyword>
<protein>
    <submittedName>
        <fullName evidence="7">B30.2/SPRY domain-containing protein</fullName>
    </submittedName>
</protein>
<dbReference type="InterPro" id="IPR043136">
    <property type="entry name" value="B30.2/SPRY_sf"/>
</dbReference>
<dbReference type="GO" id="GO:0000976">
    <property type="term" value="F:transcription cis-regulatory region binding"/>
    <property type="evidence" value="ECO:0007669"/>
    <property type="project" value="TreeGrafter"/>
</dbReference>
<dbReference type="InterPro" id="IPR044736">
    <property type="entry name" value="Gid1/RanBPM/SPLA_SPRY"/>
</dbReference>
<evidence type="ECO:0000313" key="6">
    <source>
        <dbReference type="Proteomes" id="UP000050741"/>
    </source>
</evidence>
<evidence type="ECO:0000256" key="4">
    <source>
        <dbReference type="SAM" id="SignalP"/>
    </source>
</evidence>
<accession>A0A183C4H3</accession>
<dbReference type="InterPro" id="IPR037353">
    <property type="entry name" value="ASH2"/>
</dbReference>
<keyword evidence="6" id="KW-1185">Reference proteome</keyword>
<dbReference type="Pfam" id="PF00622">
    <property type="entry name" value="SPRY"/>
    <property type="match status" value="1"/>
</dbReference>
<feature type="chain" id="PRO_5008147079" evidence="4">
    <location>
        <begin position="25"/>
        <end position="241"/>
    </location>
</feature>
<proteinExistence type="predicted"/>
<reference evidence="6" key="1">
    <citation type="submission" date="2013-12" db="EMBL/GenBank/DDBJ databases">
        <authorList>
            <person name="Aslett M."/>
        </authorList>
    </citation>
    <scope>NUCLEOTIDE SEQUENCE [LARGE SCALE GENOMIC DNA]</scope>
    <source>
        <strain evidence="6">Lindley</strain>
    </source>
</reference>
<evidence type="ECO:0000256" key="2">
    <source>
        <dbReference type="ARBA" id="ARBA00023242"/>
    </source>
</evidence>
<dbReference type="Proteomes" id="UP000050741">
    <property type="component" value="Unassembled WGS sequence"/>
</dbReference>
<evidence type="ECO:0000256" key="3">
    <source>
        <dbReference type="SAM" id="MobiDB-lite"/>
    </source>
</evidence>
<dbReference type="WBParaSite" id="GPLIN_000776700">
    <property type="protein sequence ID" value="GPLIN_000776700"/>
    <property type="gene ID" value="GPLIN_000776700"/>
</dbReference>
<dbReference type="CDD" id="cd12885">
    <property type="entry name" value="SPRY_RanBP_like"/>
    <property type="match status" value="1"/>
</dbReference>
<dbReference type="GO" id="GO:0048188">
    <property type="term" value="C:Set1C/COMPASS complex"/>
    <property type="evidence" value="ECO:0007669"/>
    <property type="project" value="InterPro"/>
</dbReference>
<dbReference type="InterPro" id="IPR001870">
    <property type="entry name" value="B30.2/SPRY"/>
</dbReference>
<dbReference type="InterPro" id="IPR013320">
    <property type="entry name" value="ConA-like_dom_sf"/>
</dbReference>
<reference evidence="6" key="2">
    <citation type="submission" date="2014-05" db="EMBL/GenBank/DDBJ databases">
        <title>The genome and life-stage specific transcriptomes of Globodera pallida elucidate key aspects of plant parasitism by a cyst nematode.</title>
        <authorList>
            <person name="Cotton J.A."/>
            <person name="Lilley C.J."/>
            <person name="Jones L.M."/>
            <person name="Kikuchi T."/>
            <person name="Reid A.J."/>
            <person name="Thorpe P."/>
            <person name="Tsai I.J."/>
            <person name="Beasley H."/>
            <person name="Blok V."/>
            <person name="Cock P.J.A."/>
            <person name="Van den Akker S.E."/>
            <person name="Holroyd N."/>
            <person name="Hunt M."/>
            <person name="Mantelin S."/>
            <person name="Naghra H."/>
            <person name="Pain A."/>
            <person name="Palomares-Rius J.E."/>
            <person name="Zarowiecki M."/>
            <person name="Berriman M."/>
            <person name="Jones J.T."/>
            <person name="Urwin P.E."/>
        </authorList>
    </citation>
    <scope>NUCLEOTIDE SEQUENCE [LARGE SCALE GENOMIC DNA]</scope>
    <source>
        <strain evidence="6">Lindley</strain>
    </source>
</reference>
<evidence type="ECO:0000256" key="1">
    <source>
        <dbReference type="ARBA" id="ARBA00004123"/>
    </source>
</evidence>
<dbReference type="OrthoDB" id="272303at2759"/>
<feature type="signal peptide" evidence="4">
    <location>
        <begin position="1"/>
        <end position="24"/>
    </location>
</feature>
<feature type="domain" description="B30.2/SPRY" evidence="5">
    <location>
        <begin position="35"/>
        <end position="231"/>
    </location>
</feature>
<sequence length="241" mass="26638">MPTFFFLAAIYLLVAASILLETDASPPPKPNKKREKGPSSSGNAESTPALQLIPENQWDSAARHKELEFKDDNPLIVQSTGEKRGFRSVRAELPIPKSGIFYYEVTILEKGKYSGIFIGLATKEMPLDEPVGQSVGTYAYGSNGTVWGHEVEKRSKINNGRPYIEGKPAFKKDDVIGCGVNLKTSQIIYTLNKELLETADLLVDSAAELYPCVSFYKSGTKIEANFGTKEFQFDIAKAFRN</sequence>
<dbReference type="Gene3D" id="2.60.120.920">
    <property type="match status" value="1"/>
</dbReference>
<reference evidence="7" key="3">
    <citation type="submission" date="2016-06" db="UniProtKB">
        <authorList>
            <consortium name="WormBaseParasite"/>
        </authorList>
    </citation>
    <scope>IDENTIFICATION</scope>
</reference>
<dbReference type="InterPro" id="IPR003877">
    <property type="entry name" value="SPRY_dom"/>
</dbReference>
<dbReference type="AlphaFoldDB" id="A0A183C4H3"/>
<dbReference type="SMART" id="SM00449">
    <property type="entry name" value="SPRY"/>
    <property type="match status" value="1"/>
</dbReference>
<dbReference type="PROSITE" id="PS50188">
    <property type="entry name" value="B302_SPRY"/>
    <property type="match status" value="1"/>
</dbReference>
<name>A0A183C4H3_GLOPA</name>
<keyword evidence="4" id="KW-0732">Signal</keyword>
<organism evidence="6 7">
    <name type="scientific">Globodera pallida</name>
    <name type="common">Potato cyst nematode worm</name>
    <name type="synonym">Heterodera pallida</name>
    <dbReference type="NCBI Taxonomy" id="36090"/>
    <lineage>
        <taxon>Eukaryota</taxon>
        <taxon>Metazoa</taxon>
        <taxon>Ecdysozoa</taxon>
        <taxon>Nematoda</taxon>
        <taxon>Chromadorea</taxon>
        <taxon>Rhabditida</taxon>
        <taxon>Tylenchina</taxon>
        <taxon>Tylenchomorpha</taxon>
        <taxon>Tylenchoidea</taxon>
        <taxon>Heteroderidae</taxon>
        <taxon>Heteroderinae</taxon>
        <taxon>Globodera</taxon>
    </lineage>
</organism>
<dbReference type="PANTHER" id="PTHR10598">
    <property type="entry name" value="SET1/ASH2 HISTONE METHYLTRANSFERASE COMPLEX SUBUNIT ASH2"/>
    <property type="match status" value="1"/>
</dbReference>
<evidence type="ECO:0000259" key="5">
    <source>
        <dbReference type="PROSITE" id="PS50188"/>
    </source>
</evidence>
<comment type="subcellular location">
    <subcellularLocation>
        <location evidence="1">Nucleus</location>
    </subcellularLocation>
</comment>
<dbReference type="PANTHER" id="PTHR10598:SF0">
    <property type="entry name" value="SET1_ASH2 HISTONE METHYLTRANSFERASE COMPLEX SUBUNIT ASH2"/>
    <property type="match status" value="1"/>
</dbReference>
<feature type="compositionally biased region" description="Polar residues" evidence="3">
    <location>
        <begin position="38"/>
        <end position="49"/>
    </location>
</feature>
<dbReference type="SUPFAM" id="SSF49899">
    <property type="entry name" value="Concanavalin A-like lectins/glucanases"/>
    <property type="match status" value="1"/>
</dbReference>
<evidence type="ECO:0000313" key="7">
    <source>
        <dbReference type="WBParaSite" id="GPLIN_000776700"/>
    </source>
</evidence>
<feature type="region of interest" description="Disordered" evidence="3">
    <location>
        <begin position="24"/>
        <end position="52"/>
    </location>
</feature>